<sequence length="44" mass="5072">MDPSEHIFANSSSSPFYMRKGEMIFYHQTGDDGKDGEHPFLHVQ</sequence>
<dbReference type="Proteomes" id="UP000075324">
    <property type="component" value="Unassembled WGS sequence"/>
</dbReference>
<proteinExistence type="predicted"/>
<accession>A0A150MFY8</accession>
<name>A0A150MFY8_9BACL</name>
<dbReference type="PATRIC" id="fig|153151.4.peg.1626"/>
<evidence type="ECO:0000313" key="1">
    <source>
        <dbReference type="EMBL" id="KYD23454.1"/>
    </source>
</evidence>
<comment type="caution">
    <text evidence="1">The sequence shown here is derived from an EMBL/GenBank/DDBJ whole genome shotgun (WGS) entry which is preliminary data.</text>
</comment>
<organism evidence="1 2">
    <name type="scientific">Parageobacillus toebii</name>
    <dbReference type="NCBI Taxonomy" id="153151"/>
    <lineage>
        <taxon>Bacteria</taxon>
        <taxon>Bacillati</taxon>
        <taxon>Bacillota</taxon>
        <taxon>Bacilli</taxon>
        <taxon>Bacillales</taxon>
        <taxon>Anoxybacillaceae</taxon>
        <taxon>Parageobacillus</taxon>
    </lineage>
</organism>
<reference evidence="1 2" key="1">
    <citation type="submission" date="2016-01" db="EMBL/GenBank/DDBJ databases">
        <title>Draft Genome Sequences of Seven Thermophilic Sporeformers Isolated from Foods.</title>
        <authorList>
            <person name="Berendsen E.M."/>
            <person name="Wells-Bennik M.H."/>
            <person name="Krawcyk A.O."/>
            <person name="De Jong A."/>
            <person name="Holsappel S."/>
            <person name="Eijlander R.T."/>
            <person name="Kuipers O.P."/>
        </authorList>
    </citation>
    <scope>NUCLEOTIDE SEQUENCE [LARGE SCALE GENOMIC DNA]</scope>
    <source>
        <strain evidence="1 2">B4110</strain>
    </source>
</reference>
<dbReference type="EMBL" id="LQYW01000165">
    <property type="protein sequence ID" value="KYD23454.1"/>
    <property type="molecule type" value="Genomic_DNA"/>
</dbReference>
<dbReference type="AlphaFoldDB" id="A0A150MFY8"/>
<gene>
    <name evidence="1" type="ORF">B4110_3208</name>
</gene>
<protein>
    <submittedName>
        <fullName evidence="1">Uncharacterized protein</fullName>
    </submittedName>
</protein>
<evidence type="ECO:0000313" key="2">
    <source>
        <dbReference type="Proteomes" id="UP000075324"/>
    </source>
</evidence>